<dbReference type="InterPro" id="IPR005064">
    <property type="entry name" value="BUG"/>
</dbReference>
<keyword evidence="2" id="KW-0732">Signal</keyword>
<dbReference type="Pfam" id="PF03401">
    <property type="entry name" value="TctC"/>
    <property type="match status" value="1"/>
</dbReference>
<dbReference type="InterPro" id="IPR042100">
    <property type="entry name" value="Bug_dom1"/>
</dbReference>
<dbReference type="EMBL" id="JAEQNE010000005">
    <property type="protein sequence ID" value="MBL0393485.1"/>
    <property type="molecule type" value="Genomic_DNA"/>
</dbReference>
<dbReference type="Gene3D" id="3.40.190.10">
    <property type="entry name" value="Periplasmic binding protein-like II"/>
    <property type="match status" value="1"/>
</dbReference>
<accession>A0A936Z1W8</accession>
<gene>
    <name evidence="3" type="ORF">JJ685_20280</name>
</gene>
<reference evidence="3 4" key="1">
    <citation type="journal article" date="2017" name="Int. J. Syst. Evol. Microbiol.">
        <title>Ramlibacter monticola sp. nov., isolated from forest soil.</title>
        <authorList>
            <person name="Chaudhary D.K."/>
            <person name="Kim J."/>
        </authorList>
    </citation>
    <scope>NUCLEOTIDE SEQUENCE [LARGE SCALE GENOMIC DNA]</scope>
    <source>
        <strain evidence="3 4">KACC 19175</strain>
    </source>
</reference>
<sequence length="327" mass="34695">MKRHLFVRSLLAAVCAAGFLQALPAAAQTYPSHPVKIIVPFAVGGPADVFARALAQRLPDLLGGQAFVVENKPGAGAVIGTDQVAKSPPDGYTLLLMSNTHTVNETLVASKPYDLLRDFVPVAPINYSDLVLVAHPSVPMNNVRELVKAAKAQPGKLTYASSGTGTPYHMAGELFKSMTGTRILHIPYKGSSGARTDVLGGQVNLMFDAVTTMTEQIKAGKVKAIATTGKKRSSVLPEVPTVDESGVPGYEATIWLGLMAPKGTPADVVNRLNAAVSKIVGQPELQQAWARQGAVPLVMDPKAFDKYVQDDIQKWAKVIHAANIKAD</sequence>
<evidence type="ECO:0000256" key="1">
    <source>
        <dbReference type="ARBA" id="ARBA00006987"/>
    </source>
</evidence>
<dbReference type="AlphaFoldDB" id="A0A936Z1W8"/>
<dbReference type="PANTHER" id="PTHR42928:SF5">
    <property type="entry name" value="BLR1237 PROTEIN"/>
    <property type="match status" value="1"/>
</dbReference>
<comment type="similarity">
    <text evidence="1">Belongs to the UPF0065 (bug) family.</text>
</comment>
<comment type="caution">
    <text evidence="3">The sequence shown here is derived from an EMBL/GenBank/DDBJ whole genome shotgun (WGS) entry which is preliminary data.</text>
</comment>
<feature type="signal peptide" evidence="2">
    <location>
        <begin position="1"/>
        <end position="27"/>
    </location>
</feature>
<evidence type="ECO:0000256" key="2">
    <source>
        <dbReference type="SAM" id="SignalP"/>
    </source>
</evidence>
<dbReference type="PIRSF" id="PIRSF017082">
    <property type="entry name" value="YflP"/>
    <property type="match status" value="1"/>
</dbReference>
<dbReference type="RefSeq" id="WP_201676145.1">
    <property type="nucleotide sequence ID" value="NZ_JAEQNE010000005.1"/>
</dbReference>
<dbReference type="Proteomes" id="UP000599109">
    <property type="component" value="Unassembled WGS sequence"/>
</dbReference>
<evidence type="ECO:0000313" key="4">
    <source>
        <dbReference type="Proteomes" id="UP000599109"/>
    </source>
</evidence>
<organism evidence="3 4">
    <name type="scientific">Ramlibacter monticola</name>
    <dbReference type="NCBI Taxonomy" id="1926872"/>
    <lineage>
        <taxon>Bacteria</taxon>
        <taxon>Pseudomonadati</taxon>
        <taxon>Pseudomonadota</taxon>
        <taxon>Betaproteobacteria</taxon>
        <taxon>Burkholderiales</taxon>
        <taxon>Comamonadaceae</taxon>
        <taxon>Ramlibacter</taxon>
    </lineage>
</organism>
<dbReference type="PANTHER" id="PTHR42928">
    <property type="entry name" value="TRICARBOXYLATE-BINDING PROTEIN"/>
    <property type="match status" value="1"/>
</dbReference>
<name>A0A936Z1W8_9BURK</name>
<protein>
    <submittedName>
        <fullName evidence="3">Tripartite tricarboxylate transporter substrate binding protein</fullName>
    </submittedName>
</protein>
<dbReference type="CDD" id="cd13578">
    <property type="entry name" value="PBP2_Bug27"/>
    <property type="match status" value="1"/>
</dbReference>
<proteinExistence type="inferred from homology"/>
<dbReference type="SUPFAM" id="SSF53850">
    <property type="entry name" value="Periplasmic binding protein-like II"/>
    <property type="match status" value="1"/>
</dbReference>
<dbReference type="Gene3D" id="3.40.190.150">
    <property type="entry name" value="Bordetella uptake gene, domain 1"/>
    <property type="match status" value="1"/>
</dbReference>
<feature type="chain" id="PRO_5037942421" evidence="2">
    <location>
        <begin position="28"/>
        <end position="327"/>
    </location>
</feature>
<evidence type="ECO:0000313" key="3">
    <source>
        <dbReference type="EMBL" id="MBL0393485.1"/>
    </source>
</evidence>
<keyword evidence="4" id="KW-1185">Reference proteome</keyword>